<evidence type="ECO:0000313" key="1">
    <source>
        <dbReference type="EMBL" id="NGZ83898.1"/>
    </source>
</evidence>
<comment type="caution">
    <text evidence="1">The sequence shown here is derived from an EMBL/GenBank/DDBJ whole genome shotgun (WGS) entry which is preliminary data.</text>
</comment>
<accession>A0ABX0FHB9</accession>
<reference evidence="1 2" key="1">
    <citation type="submission" date="2020-01" db="EMBL/GenBank/DDBJ databases">
        <authorList>
            <person name="Lee S.D."/>
        </authorList>
    </citation>
    <scope>NUCLEOTIDE SEQUENCE [LARGE SCALE GENOMIC DNA]</scope>
    <source>
        <strain evidence="1 2">SAP-35</strain>
    </source>
</reference>
<keyword evidence="2" id="KW-1185">Reference proteome</keyword>
<organism evidence="1 2">
    <name type="scientific">Duganella aceris</name>
    <dbReference type="NCBI Taxonomy" id="2703883"/>
    <lineage>
        <taxon>Bacteria</taxon>
        <taxon>Pseudomonadati</taxon>
        <taxon>Pseudomonadota</taxon>
        <taxon>Betaproteobacteria</taxon>
        <taxon>Burkholderiales</taxon>
        <taxon>Oxalobacteraceae</taxon>
        <taxon>Telluria group</taxon>
        <taxon>Duganella</taxon>
    </lineage>
</organism>
<reference evidence="2" key="2">
    <citation type="submission" date="2023-07" db="EMBL/GenBank/DDBJ databases">
        <title>Duganella aceri sp. nov., isolated from tree sap.</title>
        <authorList>
            <person name="Kim I.S."/>
        </authorList>
    </citation>
    <scope>NUCLEOTIDE SEQUENCE [LARGE SCALE GENOMIC DNA]</scope>
    <source>
        <strain evidence="2">SAP-35</strain>
    </source>
</reference>
<name>A0ABX0FHB9_9BURK</name>
<gene>
    <name evidence="1" type="ORF">GW587_06460</name>
</gene>
<proteinExistence type="predicted"/>
<dbReference type="RefSeq" id="WP_166100083.1">
    <property type="nucleotide sequence ID" value="NZ_JAADJT010000002.1"/>
</dbReference>
<sequence length="95" mass="10650">MSPDQDRRQNRPHTSDTSGWHSLEFVVRQALEVQRDVGTASAVEFLQNIGVHAQVIARVLAPDAKVRASDQQALDNPVLVAELPITPRRLFARRK</sequence>
<evidence type="ECO:0000313" key="2">
    <source>
        <dbReference type="Proteomes" id="UP000666369"/>
    </source>
</evidence>
<protein>
    <submittedName>
        <fullName evidence="1">Uncharacterized protein</fullName>
    </submittedName>
</protein>
<dbReference type="Proteomes" id="UP000666369">
    <property type="component" value="Unassembled WGS sequence"/>
</dbReference>
<dbReference type="EMBL" id="JAADJT010000002">
    <property type="protein sequence ID" value="NGZ83898.1"/>
    <property type="molecule type" value="Genomic_DNA"/>
</dbReference>